<dbReference type="Proteomes" id="UP001283341">
    <property type="component" value="Unassembled WGS sequence"/>
</dbReference>
<name>A0AAE0ICF0_9PEZI</name>
<feature type="signal peptide" evidence="1">
    <location>
        <begin position="1"/>
        <end position="25"/>
    </location>
</feature>
<dbReference type="EMBL" id="JAUEDM010000003">
    <property type="protein sequence ID" value="KAK3322436.1"/>
    <property type="molecule type" value="Genomic_DNA"/>
</dbReference>
<evidence type="ECO:0000313" key="2">
    <source>
        <dbReference type="EMBL" id="KAK3322436.1"/>
    </source>
</evidence>
<keyword evidence="3" id="KW-1185">Reference proteome</keyword>
<gene>
    <name evidence="2" type="ORF">B0H66DRAFT_203725</name>
</gene>
<proteinExistence type="predicted"/>
<reference evidence="2" key="1">
    <citation type="journal article" date="2023" name="Mol. Phylogenet. Evol.">
        <title>Genome-scale phylogeny and comparative genomics of the fungal order Sordariales.</title>
        <authorList>
            <person name="Hensen N."/>
            <person name="Bonometti L."/>
            <person name="Westerberg I."/>
            <person name="Brannstrom I.O."/>
            <person name="Guillou S."/>
            <person name="Cros-Aarteil S."/>
            <person name="Calhoun S."/>
            <person name="Haridas S."/>
            <person name="Kuo A."/>
            <person name="Mondo S."/>
            <person name="Pangilinan J."/>
            <person name="Riley R."/>
            <person name="LaButti K."/>
            <person name="Andreopoulos B."/>
            <person name="Lipzen A."/>
            <person name="Chen C."/>
            <person name="Yan M."/>
            <person name="Daum C."/>
            <person name="Ng V."/>
            <person name="Clum A."/>
            <person name="Steindorff A."/>
            <person name="Ohm R.A."/>
            <person name="Martin F."/>
            <person name="Silar P."/>
            <person name="Natvig D.O."/>
            <person name="Lalanne C."/>
            <person name="Gautier V."/>
            <person name="Ament-Velasquez S.L."/>
            <person name="Kruys A."/>
            <person name="Hutchinson M.I."/>
            <person name="Powell A.J."/>
            <person name="Barry K."/>
            <person name="Miller A.N."/>
            <person name="Grigoriev I.V."/>
            <person name="Debuchy R."/>
            <person name="Gladieux P."/>
            <person name="Hiltunen Thoren M."/>
            <person name="Johannesson H."/>
        </authorList>
    </citation>
    <scope>NUCLEOTIDE SEQUENCE</scope>
    <source>
        <strain evidence="2">CBS 118394</strain>
    </source>
</reference>
<protein>
    <submittedName>
        <fullName evidence="2">Uncharacterized protein</fullName>
    </submittedName>
</protein>
<evidence type="ECO:0000313" key="3">
    <source>
        <dbReference type="Proteomes" id="UP001283341"/>
    </source>
</evidence>
<evidence type="ECO:0000256" key="1">
    <source>
        <dbReference type="SAM" id="SignalP"/>
    </source>
</evidence>
<comment type="caution">
    <text evidence="2">The sequence shown here is derived from an EMBL/GenBank/DDBJ whole genome shotgun (WGS) entry which is preliminary data.</text>
</comment>
<dbReference type="AlphaFoldDB" id="A0AAE0ICF0"/>
<feature type="chain" id="PRO_5042179983" evidence="1">
    <location>
        <begin position="26"/>
        <end position="80"/>
    </location>
</feature>
<reference evidence="2" key="2">
    <citation type="submission" date="2023-06" db="EMBL/GenBank/DDBJ databases">
        <authorList>
            <consortium name="Lawrence Berkeley National Laboratory"/>
            <person name="Haridas S."/>
            <person name="Hensen N."/>
            <person name="Bonometti L."/>
            <person name="Westerberg I."/>
            <person name="Brannstrom I.O."/>
            <person name="Guillou S."/>
            <person name="Cros-Aarteil S."/>
            <person name="Calhoun S."/>
            <person name="Kuo A."/>
            <person name="Mondo S."/>
            <person name="Pangilinan J."/>
            <person name="Riley R."/>
            <person name="Labutti K."/>
            <person name="Andreopoulos B."/>
            <person name="Lipzen A."/>
            <person name="Chen C."/>
            <person name="Yanf M."/>
            <person name="Daum C."/>
            <person name="Ng V."/>
            <person name="Clum A."/>
            <person name="Steindorff A."/>
            <person name="Ohm R."/>
            <person name="Martin F."/>
            <person name="Silar P."/>
            <person name="Natvig D."/>
            <person name="Lalanne C."/>
            <person name="Gautier V."/>
            <person name="Ament-Velasquez S.L."/>
            <person name="Kruys A."/>
            <person name="Hutchinson M.I."/>
            <person name="Powell A.J."/>
            <person name="Barry K."/>
            <person name="Miller A.N."/>
            <person name="Grigoriev I.V."/>
            <person name="Debuchy R."/>
            <person name="Gladieux P."/>
            <person name="Thoren M.H."/>
            <person name="Johannesson H."/>
        </authorList>
    </citation>
    <scope>NUCLEOTIDE SEQUENCE</scope>
    <source>
        <strain evidence="2">CBS 118394</strain>
    </source>
</reference>
<organism evidence="2 3">
    <name type="scientific">Apodospora peruviana</name>
    <dbReference type="NCBI Taxonomy" id="516989"/>
    <lineage>
        <taxon>Eukaryota</taxon>
        <taxon>Fungi</taxon>
        <taxon>Dikarya</taxon>
        <taxon>Ascomycota</taxon>
        <taxon>Pezizomycotina</taxon>
        <taxon>Sordariomycetes</taxon>
        <taxon>Sordariomycetidae</taxon>
        <taxon>Sordariales</taxon>
        <taxon>Lasiosphaeriaceae</taxon>
        <taxon>Apodospora</taxon>
    </lineage>
</organism>
<keyword evidence="1" id="KW-0732">Signal</keyword>
<sequence length="80" mass="8723">MAAFDGRSADIYLGFVSCFILLCWADAVTNIEKYANADCPRGRSTVEGGQTVLVLNRWSDDIHQILHALINEPGAPVPAF</sequence>
<accession>A0AAE0ICF0</accession>